<reference evidence="1" key="2">
    <citation type="journal article" date="2022" name="New Phytol.">
        <title>Evolutionary transition to the ectomycorrhizal habit in the genomes of a hyperdiverse lineage of mushroom-forming fungi.</title>
        <authorList>
            <person name="Looney B."/>
            <person name="Miyauchi S."/>
            <person name="Morin E."/>
            <person name="Drula E."/>
            <person name="Courty P.E."/>
            <person name="Kohler A."/>
            <person name="Kuo A."/>
            <person name="LaButti K."/>
            <person name="Pangilinan J."/>
            <person name="Lipzen A."/>
            <person name="Riley R."/>
            <person name="Andreopoulos W."/>
            <person name="He G."/>
            <person name="Johnson J."/>
            <person name="Nolan M."/>
            <person name="Tritt A."/>
            <person name="Barry K.W."/>
            <person name="Grigoriev I.V."/>
            <person name="Nagy L.G."/>
            <person name="Hibbett D."/>
            <person name="Henrissat B."/>
            <person name="Matheny P.B."/>
            <person name="Labbe J."/>
            <person name="Martin F.M."/>
        </authorList>
    </citation>
    <scope>NUCLEOTIDE SEQUENCE</scope>
    <source>
        <strain evidence="1">HHB10654</strain>
    </source>
</reference>
<evidence type="ECO:0000313" key="1">
    <source>
        <dbReference type="EMBL" id="KAI0060027.1"/>
    </source>
</evidence>
<name>A0ACB8SV17_9AGAM</name>
<sequence>MSSRAAEYEPLNPNEEDQSSSESWSEKASLHPAPSFTPLVFWSFCAIVALSIANYALLPRTALITSQRADPFKGLALVDSSPGLDGVRGAQNVTYAPPAKIAQVSAHGRGPKAVTYGGGRMVIVSSHENTVMQFPVPAGESAMCALAFFRPPIAVTSTLTGALKAVEVWEVPAGGAEAFSFSAADEKLVATLDLTRQAAMATSKEFECGSGADRTFEVRCPKAASCDIQYSATVAENSRIGFQLRR</sequence>
<organism evidence="1 2">
    <name type="scientific">Artomyces pyxidatus</name>
    <dbReference type="NCBI Taxonomy" id="48021"/>
    <lineage>
        <taxon>Eukaryota</taxon>
        <taxon>Fungi</taxon>
        <taxon>Dikarya</taxon>
        <taxon>Basidiomycota</taxon>
        <taxon>Agaricomycotina</taxon>
        <taxon>Agaricomycetes</taxon>
        <taxon>Russulales</taxon>
        <taxon>Auriscalpiaceae</taxon>
        <taxon>Artomyces</taxon>
    </lineage>
</organism>
<proteinExistence type="predicted"/>
<dbReference type="Proteomes" id="UP000814140">
    <property type="component" value="Unassembled WGS sequence"/>
</dbReference>
<dbReference type="EMBL" id="MU277222">
    <property type="protein sequence ID" value="KAI0060027.1"/>
    <property type="molecule type" value="Genomic_DNA"/>
</dbReference>
<gene>
    <name evidence="1" type="ORF">BV25DRAFT_1993281</name>
</gene>
<accession>A0ACB8SV17</accession>
<keyword evidence="2" id="KW-1185">Reference proteome</keyword>
<reference evidence="1" key="1">
    <citation type="submission" date="2021-03" db="EMBL/GenBank/DDBJ databases">
        <authorList>
            <consortium name="DOE Joint Genome Institute"/>
            <person name="Ahrendt S."/>
            <person name="Looney B.P."/>
            <person name="Miyauchi S."/>
            <person name="Morin E."/>
            <person name="Drula E."/>
            <person name="Courty P.E."/>
            <person name="Chicoki N."/>
            <person name="Fauchery L."/>
            <person name="Kohler A."/>
            <person name="Kuo A."/>
            <person name="Labutti K."/>
            <person name="Pangilinan J."/>
            <person name="Lipzen A."/>
            <person name="Riley R."/>
            <person name="Andreopoulos W."/>
            <person name="He G."/>
            <person name="Johnson J."/>
            <person name="Barry K.W."/>
            <person name="Grigoriev I.V."/>
            <person name="Nagy L."/>
            <person name="Hibbett D."/>
            <person name="Henrissat B."/>
            <person name="Matheny P.B."/>
            <person name="Labbe J."/>
            <person name="Martin F."/>
        </authorList>
    </citation>
    <scope>NUCLEOTIDE SEQUENCE</scope>
    <source>
        <strain evidence="1">HHB10654</strain>
    </source>
</reference>
<comment type="caution">
    <text evidence="1">The sequence shown here is derived from an EMBL/GenBank/DDBJ whole genome shotgun (WGS) entry which is preliminary data.</text>
</comment>
<evidence type="ECO:0000313" key="2">
    <source>
        <dbReference type="Proteomes" id="UP000814140"/>
    </source>
</evidence>
<protein>
    <submittedName>
        <fullName evidence="1">Uncharacterized protein</fullName>
    </submittedName>
</protein>